<keyword evidence="2 7" id="KW-0820">tRNA-binding</keyword>
<keyword evidence="12" id="KW-1185">Reference proteome</keyword>
<feature type="binding site" evidence="7">
    <location>
        <position position="71"/>
    </location>
    <ligand>
        <name>tRNA</name>
        <dbReference type="ChEBI" id="CHEBI:17843"/>
    </ligand>
</feature>
<comment type="subunit">
    <text evidence="7">Monomer.</text>
</comment>
<dbReference type="Gene3D" id="3.40.50.1470">
    <property type="entry name" value="Peptidyl-tRNA hydrolase"/>
    <property type="match status" value="1"/>
</dbReference>
<name>A0ABQ2FLW1_9DEIO</name>
<dbReference type="Proteomes" id="UP000604341">
    <property type="component" value="Unassembled WGS sequence"/>
</dbReference>
<evidence type="ECO:0000313" key="12">
    <source>
        <dbReference type="Proteomes" id="UP000604341"/>
    </source>
</evidence>
<evidence type="ECO:0000256" key="4">
    <source>
        <dbReference type="ARBA" id="ARBA00022884"/>
    </source>
</evidence>
<evidence type="ECO:0000256" key="9">
    <source>
        <dbReference type="RuleBase" id="RU004320"/>
    </source>
</evidence>
<dbReference type="PANTHER" id="PTHR17224:SF1">
    <property type="entry name" value="PEPTIDYL-TRNA HYDROLASE"/>
    <property type="match status" value="1"/>
</dbReference>
<evidence type="ECO:0000256" key="7">
    <source>
        <dbReference type="HAMAP-Rule" id="MF_00083"/>
    </source>
</evidence>
<dbReference type="HAMAP" id="MF_00083">
    <property type="entry name" value="Pept_tRNA_hydro_bact"/>
    <property type="match status" value="1"/>
</dbReference>
<dbReference type="EMBL" id="BMPE01000004">
    <property type="protein sequence ID" value="GGL01670.1"/>
    <property type="molecule type" value="Genomic_DNA"/>
</dbReference>
<feature type="binding site" evidence="7">
    <location>
        <position position="117"/>
    </location>
    <ligand>
        <name>tRNA</name>
        <dbReference type="ChEBI" id="CHEBI:17843"/>
    </ligand>
</feature>
<reference evidence="12" key="1">
    <citation type="journal article" date="2019" name="Int. J. Syst. Evol. Microbiol.">
        <title>The Global Catalogue of Microorganisms (GCM) 10K type strain sequencing project: providing services to taxonomists for standard genome sequencing and annotation.</title>
        <authorList>
            <consortium name="The Broad Institute Genomics Platform"/>
            <consortium name="The Broad Institute Genome Sequencing Center for Infectious Disease"/>
            <person name="Wu L."/>
            <person name="Ma J."/>
        </authorList>
    </citation>
    <scope>NUCLEOTIDE SEQUENCE [LARGE SCALE GENOMIC DNA]</scope>
    <source>
        <strain evidence="12">JCM 19173</strain>
    </source>
</reference>
<comment type="subcellular location">
    <subcellularLocation>
        <location evidence="7">Cytoplasm</location>
    </subcellularLocation>
</comment>
<feature type="site" description="Discriminates between blocked and unblocked aminoacyl-tRNA" evidence="7">
    <location>
        <position position="11"/>
    </location>
</feature>
<keyword evidence="7" id="KW-0963">Cytoplasm</keyword>
<comment type="function">
    <text evidence="7">Hydrolyzes ribosome-free peptidyl-tRNAs (with 1 or more amino acids incorporated), which drop off the ribosome during protein synthesis, or as a result of ribosome stalling.</text>
</comment>
<feature type="binding site" evidence="7">
    <location>
        <position position="69"/>
    </location>
    <ligand>
        <name>tRNA</name>
        <dbReference type="ChEBI" id="CHEBI:17843"/>
    </ligand>
</feature>
<proteinExistence type="inferred from homology"/>
<evidence type="ECO:0000256" key="1">
    <source>
        <dbReference type="ARBA" id="ARBA00013260"/>
    </source>
</evidence>
<comment type="caution">
    <text evidence="11">The sequence shown here is derived from an EMBL/GenBank/DDBJ whole genome shotgun (WGS) entry which is preliminary data.</text>
</comment>
<keyword evidence="4 7" id="KW-0694">RNA-binding</keyword>
<keyword evidence="3 7" id="KW-0378">Hydrolase</keyword>
<evidence type="ECO:0000313" key="11">
    <source>
        <dbReference type="EMBL" id="GGL01670.1"/>
    </source>
</evidence>
<dbReference type="InterPro" id="IPR036416">
    <property type="entry name" value="Pept_tRNA_hydro_sf"/>
</dbReference>
<evidence type="ECO:0000256" key="5">
    <source>
        <dbReference type="ARBA" id="ARBA00038063"/>
    </source>
</evidence>
<feature type="binding site" evidence="7">
    <location>
        <position position="16"/>
    </location>
    <ligand>
        <name>tRNA</name>
        <dbReference type="ChEBI" id="CHEBI:17843"/>
    </ligand>
</feature>
<evidence type="ECO:0000256" key="10">
    <source>
        <dbReference type="SAM" id="MobiDB-lite"/>
    </source>
</evidence>
<comment type="catalytic activity">
    <reaction evidence="7 8">
        <text>an N-acyl-L-alpha-aminoacyl-tRNA + H2O = an N-acyl-L-amino acid + a tRNA + H(+)</text>
        <dbReference type="Rhea" id="RHEA:54448"/>
        <dbReference type="Rhea" id="RHEA-COMP:10123"/>
        <dbReference type="Rhea" id="RHEA-COMP:13883"/>
        <dbReference type="ChEBI" id="CHEBI:15377"/>
        <dbReference type="ChEBI" id="CHEBI:15378"/>
        <dbReference type="ChEBI" id="CHEBI:59874"/>
        <dbReference type="ChEBI" id="CHEBI:78442"/>
        <dbReference type="ChEBI" id="CHEBI:138191"/>
        <dbReference type="EC" id="3.1.1.29"/>
    </reaction>
</comment>
<organism evidence="11 12">
    <name type="scientific">Deinococcus radiotolerans</name>
    <dbReference type="NCBI Taxonomy" id="1309407"/>
    <lineage>
        <taxon>Bacteria</taxon>
        <taxon>Thermotogati</taxon>
        <taxon>Deinococcota</taxon>
        <taxon>Deinococci</taxon>
        <taxon>Deinococcales</taxon>
        <taxon>Deinococcaceae</taxon>
        <taxon>Deinococcus</taxon>
    </lineage>
</organism>
<comment type="similarity">
    <text evidence="5 7 9">Belongs to the PTH family.</text>
</comment>
<dbReference type="Pfam" id="PF01195">
    <property type="entry name" value="Pept_tRNA_hydro"/>
    <property type="match status" value="1"/>
</dbReference>
<comment type="function">
    <text evidence="7">Catalyzes the release of premature peptidyl moieties from peptidyl-tRNA molecules trapped in stalled 50S ribosomal subunits, and thus maintains levels of free tRNAs and 50S ribosomes.</text>
</comment>
<evidence type="ECO:0000256" key="3">
    <source>
        <dbReference type="ARBA" id="ARBA00022801"/>
    </source>
</evidence>
<feature type="compositionally biased region" description="Basic and acidic residues" evidence="10">
    <location>
        <begin position="194"/>
        <end position="203"/>
    </location>
</feature>
<feature type="region of interest" description="Disordered" evidence="10">
    <location>
        <begin position="188"/>
        <end position="237"/>
    </location>
</feature>
<accession>A0ABQ2FLW1</accession>
<dbReference type="InterPro" id="IPR001328">
    <property type="entry name" value="Pept_tRNA_hydro"/>
</dbReference>
<gene>
    <name evidence="7 11" type="primary">pth</name>
    <name evidence="11" type="ORF">GCM10010844_20170</name>
</gene>
<evidence type="ECO:0000256" key="6">
    <source>
        <dbReference type="ARBA" id="ARBA00050038"/>
    </source>
</evidence>
<dbReference type="EC" id="3.1.1.29" evidence="1 7"/>
<dbReference type="PROSITE" id="PS01195">
    <property type="entry name" value="PEPT_TRNA_HYDROL_1"/>
    <property type="match status" value="1"/>
</dbReference>
<dbReference type="PANTHER" id="PTHR17224">
    <property type="entry name" value="PEPTIDYL-TRNA HYDROLASE"/>
    <property type="match status" value="1"/>
</dbReference>
<evidence type="ECO:0000256" key="8">
    <source>
        <dbReference type="RuleBase" id="RU000673"/>
    </source>
</evidence>
<dbReference type="GO" id="GO:0016787">
    <property type="term" value="F:hydrolase activity"/>
    <property type="evidence" value="ECO:0007669"/>
    <property type="project" value="UniProtKB-KW"/>
</dbReference>
<evidence type="ECO:0000256" key="2">
    <source>
        <dbReference type="ARBA" id="ARBA00022555"/>
    </source>
</evidence>
<feature type="active site" description="Proton acceptor" evidence="7">
    <location>
        <position position="21"/>
    </location>
</feature>
<dbReference type="CDD" id="cd00462">
    <property type="entry name" value="PTH"/>
    <property type="match status" value="1"/>
</dbReference>
<dbReference type="InterPro" id="IPR018171">
    <property type="entry name" value="Pept_tRNA_hydro_CS"/>
</dbReference>
<feature type="site" description="Stabilizes the basic form of H active site to accept a proton" evidence="7">
    <location>
        <position position="96"/>
    </location>
</feature>
<protein>
    <recommendedName>
        <fullName evidence="6 7">Peptidyl-tRNA hydrolase</fullName>
        <shortName evidence="7">Pth</shortName>
        <ecNumber evidence="1 7">3.1.1.29</ecNumber>
    </recommendedName>
</protein>
<dbReference type="SUPFAM" id="SSF53178">
    <property type="entry name" value="Peptidyl-tRNA hydrolase-like"/>
    <property type="match status" value="1"/>
</dbReference>
<dbReference type="NCBIfam" id="TIGR00447">
    <property type="entry name" value="pth"/>
    <property type="match status" value="1"/>
</dbReference>
<sequence length="237" mass="25389">MSLKIIVGLGNPGAQYAQTRHNVGWLVLDELARRAGASWRKEGKDAEVAEVRLGRGVGAKVLLVRPLTFMNASGKAVAPLVSFYKLGGESLLVLQDDLDSPFGLLRVRMGGRHGGQNGVRDIIRLLGHEAFARVKIGISRPPPGWAVPDWVLSRWREEEKADLAELVRLGATAAEVWAVSGLAEAQGQFNGTDLRPKPPEPPKPEPAAAAVPTGRTPQDTPVTPAHTGGRVEKTEEG</sequence>